<feature type="compositionally biased region" description="Basic and acidic residues" evidence="7">
    <location>
        <begin position="350"/>
        <end position="364"/>
    </location>
</feature>
<keyword evidence="2" id="KW-0813">Transport</keyword>
<feature type="transmembrane region" description="Helical" evidence="8">
    <location>
        <begin position="671"/>
        <end position="693"/>
    </location>
</feature>
<feature type="transmembrane region" description="Helical" evidence="8">
    <location>
        <begin position="603"/>
        <end position="627"/>
    </location>
</feature>
<feature type="transmembrane region" description="Helical" evidence="8">
    <location>
        <begin position="639"/>
        <end position="659"/>
    </location>
</feature>
<dbReference type="GO" id="GO:0022857">
    <property type="term" value="F:transmembrane transporter activity"/>
    <property type="evidence" value="ECO:0007669"/>
    <property type="project" value="InterPro"/>
</dbReference>
<accession>A0A7H8RGZ8</accession>
<feature type="region of interest" description="Disordered" evidence="7">
    <location>
        <begin position="401"/>
        <end position="443"/>
    </location>
</feature>
<dbReference type="KEGG" id="trg:TRUGW13939_11024"/>
<keyword evidence="3 8" id="KW-0812">Transmembrane</keyword>
<comment type="subcellular location">
    <subcellularLocation>
        <location evidence="1">Membrane</location>
        <topology evidence="1">Multi-pass membrane protein</topology>
    </subcellularLocation>
</comment>
<keyword evidence="5 8" id="KW-0472">Membrane</keyword>
<dbReference type="SUPFAM" id="SSF103473">
    <property type="entry name" value="MFS general substrate transporter"/>
    <property type="match status" value="1"/>
</dbReference>
<reference evidence="11" key="1">
    <citation type="submission" date="2020-06" db="EMBL/GenBank/DDBJ databases">
        <title>A chromosome-scale genome assembly of Talaromyces rugulosus W13939.</title>
        <authorList>
            <person name="Wang B."/>
            <person name="Guo L."/>
            <person name="Ye K."/>
            <person name="Wang L."/>
        </authorList>
    </citation>
    <scope>NUCLEOTIDE SEQUENCE [LARGE SCALE GENOMIC DNA]</scope>
    <source>
        <strain evidence="11">W13939</strain>
    </source>
</reference>
<keyword evidence="4 8" id="KW-1133">Transmembrane helix</keyword>
<feature type="compositionally biased region" description="Low complexity" evidence="7">
    <location>
        <begin position="49"/>
        <end position="71"/>
    </location>
</feature>
<evidence type="ECO:0000256" key="6">
    <source>
        <dbReference type="ARBA" id="ARBA00059659"/>
    </source>
</evidence>
<feature type="transmembrane region" description="Helical" evidence="8">
    <location>
        <begin position="198"/>
        <end position="221"/>
    </location>
</feature>
<gene>
    <name evidence="10" type="ORF">TRUGW13939_11024</name>
</gene>
<feature type="transmembrane region" description="Helical" evidence="8">
    <location>
        <begin position="576"/>
        <end position="597"/>
    </location>
</feature>
<feature type="domain" description="Major facilitator superfamily (MFS) profile" evidence="9">
    <location>
        <begin position="103"/>
        <end position="709"/>
    </location>
</feature>
<dbReference type="RefSeq" id="XP_035350027.1">
    <property type="nucleotide sequence ID" value="XM_035494134.1"/>
</dbReference>
<protein>
    <recommendedName>
        <fullName evidence="9">Major facilitator superfamily (MFS) profile domain-containing protein</fullName>
    </recommendedName>
</protein>
<dbReference type="PANTHER" id="PTHR23502">
    <property type="entry name" value="MAJOR FACILITATOR SUPERFAMILY"/>
    <property type="match status" value="1"/>
</dbReference>
<feature type="transmembrane region" description="Helical" evidence="8">
    <location>
        <begin position="228"/>
        <end position="251"/>
    </location>
</feature>
<evidence type="ECO:0000256" key="1">
    <source>
        <dbReference type="ARBA" id="ARBA00004141"/>
    </source>
</evidence>
<dbReference type="GeneID" id="55998503"/>
<dbReference type="FunFam" id="1.20.1720.10:FF:000009">
    <property type="entry name" value="MFS multidrug transporter"/>
    <property type="match status" value="1"/>
</dbReference>
<evidence type="ECO:0000256" key="4">
    <source>
        <dbReference type="ARBA" id="ARBA00022989"/>
    </source>
</evidence>
<dbReference type="AlphaFoldDB" id="A0A7H8RGZ8"/>
<evidence type="ECO:0000256" key="2">
    <source>
        <dbReference type="ARBA" id="ARBA00022448"/>
    </source>
</evidence>
<feature type="region of interest" description="Disordered" evidence="7">
    <location>
        <begin position="1"/>
        <end position="22"/>
    </location>
</feature>
<evidence type="ECO:0000313" key="11">
    <source>
        <dbReference type="Proteomes" id="UP000509510"/>
    </source>
</evidence>
<dbReference type="Proteomes" id="UP000509510">
    <property type="component" value="Chromosome VI"/>
</dbReference>
<dbReference type="GO" id="GO:0005886">
    <property type="term" value="C:plasma membrane"/>
    <property type="evidence" value="ECO:0007669"/>
    <property type="project" value="TreeGrafter"/>
</dbReference>
<evidence type="ECO:0000256" key="7">
    <source>
        <dbReference type="SAM" id="MobiDB-lite"/>
    </source>
</evidence>
<feature type="transmembrane region" description="Helical" evidence="8">
    <location>
        <begin position="531"/>
        <end position="555"/>
    </location>
</feature>
<evidence type="ECO:0000256" key="3">
    <source>
        <dbReference type="ARBA" id="ARBA00022692"/>
    </source>
</evidence>
<proteinExistence type="predicted"/>
<feature type="transmembrane region" description="Helical" evidence="8">
    <location>
        <begin position="102"/>
        <end position="125"/>
    </location>
</feature>
<organism evidence="10 11">
    <name type="scientific">Talaromyces rugulosus</name>
    <name type="common">Penicillium rugulosum</name>
    <dbReference type="NCBI Taxonomy" id="121627"/>
    <lineage>
        <taxon>Eukaryota</taxon>
        <taxon>Fungi</taxon>
        <taxon>Dikarya</taxon>
        <taxon>Ascomycota</taxon>
        <taxon>Pezizomycotina</taxon>
        <taxon>Eurotiomycetes</taxon>
        <taxon>Eurotiomycetidae</taxon>
        <taxon>Eurotiales</taxon>
        <taxon>Trichocomaceae</taxon>
        <taxon>Talaromyces</taxon>
        <taxon>Talaromyces sect. Islandici</taxon>
    </lineage>
</organism>
<dbReference type="EMBL" id="CP055903">
    <property type="protein sequence ID" value="QKX63853.1"/>
    <property type="molecule type" value="Genomic_DNA"/>
</dbReference>
<feature type="compositionally biased region" description="Low complexity" evidence="7">
    <location>
        <begin position="366"/>
        <end position="377"/>
    </location>
</feature>
<dbReference type="PROSITE" id="PS50850">
    <property type="entry name" value="MFS"/>
    <property type="match status" value="1"/>
</dbReference>
<dbReference type="Gene3D" id="1.20.1720.10">
    <property type="entry name" value="Multidrug resistance protein D"/>
    <property type="match status" value="1"/>
</dbReference>
<feature type="region of interest" description="Disordered" evidence="7">
    <location>
        <begin position="311"/>
        <end position="388"/>
    </location>
</feature>
<dbReference type="Pfam" id="PF07690">
    <property type="entry name" value="MFS_1"/>
    <property type="match status" value="1"/>
</dbReference>
<feature type="compositionally biased region" description="Polar residues" evidence="7">
    <location>
        <begin position="1"/>
        <end position="10"/>
    </location>
</feature>
<evidence type="ECO:0000313" key="10">
    <source>
        <dbReference type="EMBL" id="QKX63853.1"/>
    </source>
</evidence>
<comment type="function">
    <text evidence="6">MFS-type transporter; part of the gene cluster that mediates the biosynthesis of the antihypercholesterolemic agents phomoidrides which are dimeric anhydrides.</text>
</comment>
<feature type="transmembrane region" description="Helical" evidence="8">
    <location>
        <begin position="145"/>
        <end position="164"/>
    </location>
</feature>
<dbReference type="InterPro" id="IPR020846">
    <property type="entry name" value="MFS_dom"/>
</dbReference>
<feature type="transmembrane region" description="Helical" evidence="8">
    <location>
        <begin position="257"/>
        <end position="277"/>
    </location>
</feature>
<name>A0A7H8RGZ8_TALRU</name>
<dbReference type="OrthoDB" id="4500315at2759"/>
<dbReference type="InterPro" id="IPR036259">
    <property type="entry name" value="MFS_trans_sf"/>
</dbReference>
<evidence type="ECO:0000259" key="9">
    <source>
        <dbReference type="PROSITE" id="PS50850"/>
    </source>
</evidence>
<feature type="region of interest" description="Disordered" evidence="7">
    <location>
        <begin position="35"/>
        <end position="88"/>
    </location>
</feature>
<dbReference type="FunFam" id="1.20.1250.20:FF:000396">
    <property type="entry name" value="MFS general substrate transporter"/>
    <property type="match status" value="1"/>
</dbReference>
<feature type="transmembrane region" description="Helical" evidence="8">
    <location>
        <begin position="487"/>
        <end position="511"/>
    </location>
</feature>
<dbReference type="PANTHER" id="PTHR23502:SF4">
    <property type="entry name" value="MAJOR FACILITATOR SUPERFAMILY (MFS) PROFILE DOMAIN-CONTAINING PROTEIN-RELATED"/>
    <property type="match status" value="1"/>
</dbReference>
<dbReference type="InterPro" id="IPR011701">
    <property type="entry name" value="MFS"/>
</dbReference>
<evidence type="ECO:0000256" key="5">
    <source>
        <dbReference type="ARBA" id="ARBA00023136"/>
    </source>
</evidence>
<dbReference type="Gene3D" id="1.20.1250.20">
    <property type="entry name" value="MFS general substrate transporter like domains"/>
    <property type="match status" value="1"/>
</dbReference>
<sequence>MDSSWGNRSKWTIGILSDPQTDEVPGTVLLLASDRNEPLGLRNQPARTSASSLPSPYPPSRSSSRSVAPVPKKTSDGRILLDPQPEDSMNDPLNWPAWRRDAALLSLGFYCLMGGGMTPVLAAGFNDVAKDYGVSTQEVAYTTGLYMLGLGVGSIIMAPTAILYGKRPVYLLGATLFIISGVWCALSPNYASLVVARIFQGIAVSPVECLPSATIAEIFFLHERAYRIGIYTLLLLGGKNLVPLVSAAIIGRYGWRWVFWVVSIVVGGSLALLFFFVPETFWDRAPRAKTKSKRPNLYRSVSDFAHHGFRGRHSERRTVEKETDLQNSDEVQSPKRRRDVHVGFVEDQLDEKSHEGKDKQDERPQAANDANTTAAEEPGVTPANAGEDVQVATPSPAHLSAMDHYFTSPQNPQSPPLSPSADIEAARQVSMSPVGHESKERVAPTKAASLYTHNLREGGPVTYVQTLRPWNGRLTHDKWWRVMVRPFILFAYPAVLWSALVYALSIGWLIVLSESVAHVYQGSENYNFSRLATGLIYISPFIGGVIGTAVAGRVSDIIVRFMTRRNGGIYEPEFRLVMAIPVAISTAAGLMGFGWSAQEKDNWIVPTIFFGLISFGCSLGSTTSITFCVDSYRQYAGEALVTLNVSKNIFHGLVFSLFFVDWLESDGARNVFIAIGGIQIACLLTAIPMYIFGKRARMWTVRMKLMEKF</sequence>
<keyword evidence="11" id="KW-1185">Reference proteome</keyword>
<feature type="transmembrane region" description="Helical" evidence="8">
    <location>
        <begin position="169"/>
        <end position="186"/>
    </location>
</feature>
<evidence type="ECO:0000256" key="8">
    <source>
        <dbReference type="SAM" id="Phobius"/>
    </source>
</evidence>